<proteinExistence type="predicted"/>
<feature type="chain" id="PRO_5040350846" description="Yeast cell wall synthesis Kre9/Knh1-like N-terminal domain-containing protein" evidence="2">
    <location>
        <begin position="20"/>
        <end position="145"/>
    </location>
</feature>
<evidence type="ECO:0000256" key="2">
    <source>
        <dbReference type="SAM" id="SignalP"/>
    </source>
</evidence>
<dbReference type="OrthoDB" id="2317741at2759"/>
<name>A0A9P6EMP9_9AGAR</name>
<protein>
    <recommendedName>
        <fullName evidence="3">Yeast cell wall synthesis Kre9/Knh1-like N-terminal domain-containing protein</fullName>
    </recommendedName>
</protein>
<comment type="caution">
    <text evidence="4">The sequence shown here is derived from an EMBL/GenBank/DDBJ whole genome shotgun (WGS) entry which is preliminary data.</text>
</comment>
<dbReference type="EMBL" id="MU157831">
    <property type="protein sequence ID" value="KAF9532553.1"/>
    <property type="molecule type" value="Genomic_DNA"/>
</dbReference>
<dbReference type="Pfam" id="PF10342">
    <property type="entry name" value="Kre9_KNH"/>
    <property type="match status" value="1"/>
</dbReference>
<evidence type="ECO:0000256" key="1">
    <source>
        <dbReference type="ARBA" id="ARBA00022729"/>
    </source>
</evidence>
<evidence type="ECO:0000259" key="3">
    <source>
        <dbReference type="Pfam" id="PF10342"/>
    </source>
</evidence>
<feature type="domain" description="Yeast cell wall synthesis Kre9/Knh1-like N-terminal" evidence="3">
    <location>
        <begin position="37"/>
        <end position="124"/>
    </location>
</feature>
<dbReference type="Proteomes" id="UP000807306">
    <property type="component" value="Unassembled WGS sequence"/>
</dbReference>
<dbReference type="AlphaFoldDB" id="A0A9P6EMP9"/>
<sequence length="145" mass="15119">MKLSIFATLATVFVAGVNASAVIKRAAQDVYSPHITSPTAGVVWTSGQTQTVTWDTSDAPAHITNRIGRIVLRKGATTTPLVLADNFDILDGKAQVTVPNVVAGSDYEVVLFGDSGNISPEFTITGSGLAAGTGLNKIRALPHEQ</sequence>
<keyword evidence="1 2" id="KW-0732">Signal</keyword>
<accession>A0A9P6EMP9</accession>
<reference evidence="4" key="1">
    <citation type="submission" date="2020-11" db="EMBL/GenBank/DDBJ databases">
        <authorList>
            <consortium name="DOE Joint Genome Institute"/>
            <person name="Ahrendt S."/>
            <person name="Riley R."/>
            <person name="Andreopoulos W."/>
            <person name="Labutti K."/>
            <person name="Pangilinan J."/>
            <person name="Ruiz-Duenas F.J."/>
            <person name="Barrasa J.M."/>
            <person name="Sanchez-Garcia M."/>
            <person name="Camarero S."/>
            <person name="Miyauchi S."/>
            <person name="Serrano A."/>
            <person name="Linde D."/>
            <person name="Babiker R."/>
            <person name="Drula E."/>
            <person name="Ayuso-Fernandez I."/>
            <person name="Pacheco R."/>
            <person name="Padilla G."/>
            <person name="Ferreira P."/>
            <person name="Barriuso J."/>
            <person name="Kellner H."/>
            <person name="Castanera R."/>
            <person name="Alfaro M."/>
            <person name="Ramirez L."/>
            <person name="Pisabarro A.G."/>
            <person name="Kuo A."/>
            <person name="Tritt A."/>
            <person name="Lipzen A."/>
            <person name="He G."/>
            <person name="Yan M."/>
            <person name="Ng V."/>
            <person name="Cullen D."/>
            <person name="Martin F."/>
            <person name="Rosso M.-N."/>
            <person name="Henrissat B."/>
            <person name="Hibbett D."/>
            <person name="Martinez A.T."/>
            <person name="Grigoriev I.V."/>
        </authorList>
    </citation>
    <scope>NUCLEOTIDE SEQUENCE</scope>
    <source>
        <strain evidence="4">CBS 506.95</strain>
    </source>
</reference>
<organism evidence="4 5">
    <name type="scientific">Crepidotus variabilis</name>
    <dbReference type="NCBI Taxonomy" id="179855"/>
    <lineage>
        <taxon>Eukaryota</taxon>
        <taxon>Fungi</taxon>
        <taxon>Dikarya</taxon>
        <taxon>Basidiomycota</taxon>
        <taxon>Agaricomycotina</taxon>
        <taxon>Agaricomycetes</taxon>
        <taxon>Agaricomycetidae</taxon>
        <taxon>Agaricales</taxon>
        <taxon>Agaricineae</taxon>
        <taxon>Crepidotaceae</taxon>
        <taxon>Crepidotus</taxon>
    </lineage>
</organism>
<keyword evidence="5" id="KW-1185">Reference proteome</keyword>
<evidence type="ECO:0000313" key="5">
    <source>
        <dbReference type="Proteomes" id="UP000807306"/>
    </source>
</evidence>
<feature type="signal peptide" evidence="2">
    <location>
        <begin position="1"/>
        <end position="19"/>
    </location>
</feature>
<evidence type="ECO:0000313" key="4">
    <source>
        <dbReference type="EMBL" id="KAF9532553.1"/>
    </source>
</evidence>
<gene>
    <name evidence="4" type="ORF">CPB83DRAFT_806920</name>
</gene>
<dbReference type="InterPro" id="IPR018466">
    <property type="entry name" value="Kre9/Knh1-like_N"/>
</dbReference>